<evidence type="ECO:0000313" key="1">
    <source>
        <dbReference type="EMBL" id="ADK82811.1"/>
    </source>
</evidence>
<dbReference type="RefSeq" id="WP_013256270.1">
    <property type="nucleotide sequence ID" value="NC_014364.1"/>
</dbReference>
<dbReference type="EMBL" id="CP002116">
    <property type="protein sequence ID" value="ADK82811.1"/>
    <property type="molecule type" value="Genomic_DNA"/>
</dbReference>
<evidence type="ECO:0000313" key="2">
    <source>
        <dbReference type="Proteomes" id="UP000002318"/>
    </source>
</evidence>
<dbReference type="KEGG" id="ssm:Spirs_3725"/>
<accession>E1R7V6</accession>
<keyword evidence="2" id="KW-1185">Reference proteome</keyword>
<dbReference type="PROSITE" id="PS51257">
    <property type="entry name" value="PROKAR_LIPOPROTEIN"/>
    <property type="match status" value="1"/>
</dbReference>
<dbReference type="Proteomes" id="UP000002318">
    <property type="component" value="Chromosome"/>
</dbReference>
<dbReference type="HOGENOM" id="CLU_3189185_0_0_12"/>
<dbReference type="AlphaFoldDB" id="E1R7V6"/>
<proteinExistence type="predicted"/>
<name>E1R7V6_SEDSS</name>
<protein>
    <submittedName>
        <fullName evidence="1">Uncharacterized protein</fullName>
    </submittedName>
</protein>
<sequence>MKRVLQTALIVLITAIFLSSCLSLKPFTDEEIDRLTVVESNTTIIT</sequence>
<dbReference type="STRING" id="573413.Spirs_3725"/>
<reference evidence="1 2" key="1">
    <citation type="journal article" date="2010" name="Stand. Genomic Sci.">
        <title>Complete genome sequence of Spirochaeta smaragdinae type strain (SEBR 4228).</title>
        <authorList>
            <person name="Mavromatis K."/>
            <person name="Yasawong M."/>
            <person name="Chertkov O."/>
            <person name="Lapidus A."/>
            <person name="Lucas S."/>
            <person name="Nolan M."/>
            <person name="Del Rio T.G."/>
            <person name="Tice H."/>
            <person name="Cheng J.F."/>
            <person name="Pitluck S."/>
            <person name="Liolios K."/>
            <person name="Ivanova N."/>
            <person name="Tapia R."/>
            <person name="Han C."/>
            <person name="Bruce D."/>
            <person name="Goodwin L."/>
            <person name="Pati A."/>
            <person name="Chen A."/>
            <person name="Palaniappan K."/>
            <person name="Land M."/>
            <person name="Hauser L."/>
            <person name="Chang Y.J."/>
            <person name="Jeffries C.D."/>
            <person name="Detter J.C."/>
            <person name="Rohde M."/>
            <person name="Brambilla E."/>
            <person name="Spring S."/>
            <person name="Goker M."/>
            <person name="Sikorski J."/>
            <person name="Woyke T."/>
            <person name="Bristow J."/>
            <person name="Eisen J.A."/>
            <person name="Markowitz V."/>
            <person name="Hugenholtz P."/>
            <person name="Klenk H.P."/>
            <person name="Kyrpides N.C."/>
        </authorList>
    </citation>
    <scope>NUCLEOTIDE SEQUENCE [LARGE SCALE GENOMIC DNA]</scope>
    <source>
        <strain evidence="2">DSM 11293 / JCM 15392 / SEBR 4228</strain>
    </source>
</reference>
<organism evidence="1 2">
    <name type="scientific">Sediminispirochaeta smaragdinae (strain DSM 11293 / JCM 15392 / SEBR 4228)</name>
    <name type="common">Spirochaeta smaragdinae</name>
    <dbReference type="NCBI Taxonomy" id="573413"/>
    <lineage>
        <taxon>Bacteria</taxon>
        <taxon>Pseudomonadati</taxon>
        <taxon>Spirochaetota</taxon>
        <taxon>Spirochaetia</taxon>
        <taxon>Spirochaetales</taxon>
        <taxon>Spirochaetaceae</taxon>
        <taxon>Sediminispirochaeta</taxon>
    </lineage>
</organism>
<gene>
    <name evidence="1" type="ordered locus">Spirs_3725</name>
</gene>